<dbReference type="Pfam" id="PF14008">
    <property type="entry name" value="Metallophos_C"/>
    <property type="match status" value="1"/>
</dbReference>
<feature type="domain" description="Calcineurin-like phosphoesterase" evidence="2">
    <location>
        <begin position="60"/>
        <end position="212"/>
    </location>
</feature>
<dbReference type="InterPro" id="IPR029052">
    <property type="entry name" value="Metallo-depent_PP-like"/>
</dbReference>
<dbReference type="GO" id="GO:0016787">
    <property type="term" value="F:hydrolase activity"/>
    <property type="evidence" value="ECO:0007669"/>
    <property type="project" value="InterPro"/>
</dbReference>
<dbReference type="ExpressionAtlas" id="A0A3L6EMH3">
    <property type="expression patterns" value="baseline and differential"/>
</dbReference>
<evidence type="ECO:0000256" key="1">
    <source>
        <dbReference type="ARBA" id="ARBA00023180"/>
    </source>
</evidence>
<reference evidence="4 5" key="1">
    <citation type="journal article" date="2018" name="Nat. Genet.">
        <title>Extensive intraspecific gene order and gene structural variations between Mo17 and other maize genomes.</title>
        <authorList>
            <person name="Sun S."/>
            <person name="Zhou Y."/>
            <person name="Chen J."/>
            <person name="Shi J."/>
            <person name="Zhao H."/>
            <person name="Zhao H."/>
            <person name="Song W."/>
            <person name="Zhang M."/>
            <person name="Cui Y."/>
            <person name="Dong X."/>
            <person name="Liu H."/>
            <person name="Ma X."/>
            <person name="Jiao Y."/>
            <person name="Wang B."/>
            <person name="Wei X."/>
            <person name="Stein J.C."/>
            <person name="Glaubitz J.C."/>
            <person name="Lu F."/>
            <person name="Yu G."/>
            <person name="Liang C."/>
            <person name="Fengler K."/>
            <person name="Li B."/>
            <person name="Rafalski A."/>
            <person name="Schnable P.S."/>
            <person name="Ware D.H."/>
            <person name="Buckler E.S."/>
            <person name="Lai J."/>
        </authorList>
    </citation>
    <scope>NUCLEOTIDE SEQUENCE [LARGE SCALE GENOMIC DNA]</scope>
    <source>
        <strain evidence="5">cv. Missouri 17</strain>
        <tissue evidence="4">Seedling</tissue>
    </source>
</reference>
<dbReference type="PANTHER" id="PTHR45778:SF35">
    <property type="entry name" value="PURPLE ACID PHOSPHATASE"/>
    <property type="match status" value="1"/>
</dbReference>
<proteinExistence type="predicted"/>
<sequence>MEPDLVAAGASSSPARLALHLIYSSSFFPAGFLLCEKKQVTQLAWCASSPQTTWRLVEWDFFLNLIAPVASRVPYMTTIGNHERDYAETGSVYVTPDSGGECEVAYESYFCMPAVSKDKPWYSIEQGSVHFVVISTEHKWSEMSEQYKWMNQDLSSVNRSRTPWIIFIGHRPMYSSHVGIPVNVDLTFVASVEPLLLKHQVDLVFFGHVHNYERTCAVYKNRCKGKPKKDASGIDTYDKCKYTAPVHATVRAGGFSLDKFPRIVLNKWSLSRVSEFGYARVHATRGDMLVQFVSSRTMEVLDQFRIVKPDPARRLRNKPV</sequence>
<keyword evidence="1" id="KW-0325">Glycoprotein</keyword>
<protein>
    <submittedName>
        <fullName evidence="4">Putative inactive purple acid phosphatase 24</fullName>
    </submittedName>
</protein>
<evidence type="ECO:0000259" key="2">
    <source>
        <dbReference type="Pfam" id="PF00149"/>
    </source>
</evidence>
<evidence type="ECO:0000259" key="3">
    <source>
        <dbReference type="Pfam" id="PF14008"/>
    </source>
</evidence>
<accession>A0A3L6EMH3</accession>
<gene>
    <name evidence="4" type="primary">PAP24_2</name>
    <name evidence="4" type="ORF">Zm00014a_009822</name>
</gene>
<dbReference type="CDD" id="cd00839">
    <property type="entry name" value="MPP_PAPs"/>
    <property type="match status" value="1"/>
</dbReference>
<dbReference type="Proteomes" id="UP000251960">
    <property type="component" value="Chromosome 5"/>
</dbReference>
<dbReference type="AlphaFoldDB" id="A0A3L6EMH3"/>
<dbReference type="InterPro" id="IPR041792">
    <property type="entry name" value="MPP_PAP"/>
</dbReference>
<comment type="caution">
    <text evidence="4">The sequence shown here is derived from an EMBL/GenBank/DDBJ whole genome shotgun (WGS) entry which is preliminary data.</text>
</comment>
<evidence type="ECO:0000313" key="4">
    <source>
        <dbReference type="EMBL" id="PWZ22294.1"/>
    </source>
</evidence>
<evidence type="ECO:0000313" key="5">
    <source>
        <dbReference type="Proteomes" id="UP000251960"/>
    </source>
</evidence>
<dbReference type="EMBL" id="NCVQ01000006">
    <property type="protein sequence ID" value="PWZ22294.1"/>
    <property type="molecule type" value="Genomic_DNA"/>
</dbReference>
<feature type="domain" description="Purple acid phosphatase C-terminal" evidence="3">
    <location>
        <begin position="244"/>
        <end position="303"/>
    </location>
</feature>
<dbReference type="Gene3D" id="3.60.21.10">
    <property type="match status" value="1"/>
</dbReference>
<dbReference type="PANTHER" id="PTHR45778">
    <property type="entry name" value="PURPLE ACID PHOSPHATASE-RELATED"/>
    <property type="match status" value="1"/>
</dbReference>
<dbReference type="InterPro" id="IPR004843">
    <property type="entry name" value="Calcineurin-like_PHP"/>
</dbReference>
<name>A0A3L6EMH3_MAIZE</name>
<dbReference type="InterPro" id="IPR025733">
    <property type="entry name" value="PAPs_C"/>
</dbReference>
<organism evidence="4 5">
    <name type="scientific">Zea mays</name>
    <name type="common">Maize</name>
    <dbReference type="NCBI Taxonomy" id="4577"/>
    <lineage>
        <taxon>Eukaryota</taxon>
        <taxon>Viridiplantae</taxon>
        <taxon>Streptophyta</taxon>
        <taxon>Embryophyta</taxon>
        <taxon>Tracheophyta</taxon>
        <taxon>Spermatophyta</taxon>
        <taxon>Magnoliopsida</taxon>
        <taxon>Liliopsida</taxon>
        <taxon>Poales</taxon>
        <taxon>Poaceae</taxon>
        <taxon>PACMAD clade</taxon>
        <taxon>Panicoideae</taxon>
        <taxon>Andropogonodae</taxon>
        <taxon>Andropogoneae</taxon>
        <taxon>Tripsacinae</taxon>
        <taxon>Zea</taxon>
    </lineage>
</organism>
<dbReference type="SUPFAM" id="SSF56300">
    <property type="entry name" value="Metallo-dependent phosphatases"/>
    <property type="match status" value="1"/>
</dbReference>
<dbReference type="Pfam" id="PF00149">
    <property type="entry name" value="Metallophos"/>
    <property type="match status" value="1"/>
</dbReference>